<evidence type="ECO:0000256" key="9">
    <source>
        <dbReference type="ARBA" id="ARBA00022519"/>
    </source>
</evidence>
<dbReference type="GO" id="GO:0008658">
    <property type="term" value="F:penicillin binding"/>
    <property type="evidence" value="ECO:0007669"/>
    <property type="project" value="InterPro"/>
</dbReference>
<keyword evidence="14 28" id="KW-0812">Transmembrane</keyword>
<dbReference type="GO" id="GO:0009002">
    <property type="term" value="F:serine-type D-Ala-D-Ala carboxypeptidase activity"/>
    <property type="evidence" value="ECO:0007669"/>
    <property type="project" value="UniProtKB-EC"/>
</dbReference>
<evidence type="ECO:0000256" key="22">
    <source>
        <dbReference type="ARBA" id="ARBA00023268"/>
    </source>
</evidence>
<dbReference type="GO" id="GO:0008955">
    <property type="term" value="F:peptidoglycan glycosyltransferase activity"/>
    <property type="evidence" value="ECO:0007669"/>
    <property type="project" value="UniProtKB-EC"/>
</dbReference>
<dbReference type="AlphaFoldDB" id="A0AAW7X7N8"/>
<proteinExistence type="inferred from homology"/>
<comment type="subcellular location">
    <subcellularLocation>
        <location evidence="2">Cell inner membrane</location>
        <topology evidence="2">Single-pass type II membrane protein</topology>
    </subcellularLocation>
</comment>
<evidence type="ECO:0000256" key="2">
    <source>
        <dbReference type="ARBA" id="ARBA00004249"/>
    </source>
</evidence>
<keyword evidence="9" id="KW-0997">Cell inner membrane</keyword>
<evidence type="ECO:0000256" key="13">
    <source>
        <dbReference type="ARBA" id="ARBA00022679"/>
    </source>
</evidence>
<evidence type="ECO:0000256" key="1">
    <source>
        <dbReference type="ARBA" id="ARBA00002624"/>
    </source>
</evidence>
<evidence type="ECO:0000256" key="8">
    <source>
        <dbReference type="ARBA" id="ARBA00022475"/>
    </source>
</evidence>
<comment type="catalytic activity">
    <reaction evidence="26">
        <text>[GlcNAc-(1-&gt;4)-Mur2Ac(oyl-L-Ala-gamma-D-Glu-L-Lys-D-Ala-D-Ala)](n)-di-trans,octa-cis-undecaprenyl diphosphate + beta-D-GlcNAc-(1-&gt;4)-Mur2Ac(oyl-L-Ala-gamma-D-Glu-L-Lys-D-Ala-D-Ala)-di-trans,octa-cis-undecaprenyl diphosphate = [GlcNAc-(1-&gt;4)-Mur2Ac(oyl-L-Ala-gamma-D-Glu-L-Lys-D-Ala-D-Ala)](n+1)-di-trans,octa-cis-undecaprenyl diphosphate + di-trans,octa-cis-undecaprenyl diphosphate + H(+)</text>
        <dbReference type="Rhea" id="RHEA:23708"/>
        <dbReference type="Rhea" id="RHEA-COMP:9602"/>
        <dbReference type="Rhea" id="RHEA-COMP:9603"/>
        <dbReference type="ChEBI" id="CHEBI:15378"/>
        <dbReference type="ChEBI" id="CHEBI:58405"/>
        <dbReference type="ChEBI" id="CHEBI:60033"/>
        <dbReference type="ChEBI" id="CHEBI:78435"/>
        <dbReference type="EC" id="2.4.99.28"/>
    </reaction>
</comment>
<evidence type="ECO:0000256" key="23">
    <source>
        <dbReference type="ARBA" id="ARBA00023316"/>
    </source>
</evidence>
<dbReference type="GO" id="GO:0071555">
    <property type="term" value="P:cell wall organization"/>
    <property type="evidence" value="ECO:0007669"/>
    <property type="project" value="UniProtKB-KW"/>
</dbReference>
<evidence type="ECO:0000256" key="11">
    <source>
        <dbReference type="ARBA" id="ARBA00022670"/>
    </source>
</evidence>
<keyword evidence="8" id="KW-1003">Cell membrane</keyword>
<dbReference type="GO" id="GO:0009252">
    <property type="term" value="P:peptidoglycan biosynthetic process"/>
    <property type="evidence" value="ECO:0007669"/>
    <property type="project" value="UniProtKB-KW"/>
</dbReference>
<keyword evidence="11" id="KW-0645">Protease</keyword>
<dbReference type="InterPro" id="IPR012338">
    <property type="entry name" value="Beta-lactam/transpept-like"/>
</dbReference>
<evidence type="ECO:0000256" key="7">
    <source>
        <dbReference type="ARBA" id="ARBA00018638"/>
    </source>
</evidence>
<dbReference type="Pfam" id="PF00912">
    <property type="entry name" value="Transgly"/>
    <property type="match status" value="1"/>
</dbReference>
<dbReference type="SUPFAM" id="SSF53955">
    <property type="entry name" value="Lysozyme-like"/>
    <property type="match status" value="1"/>
</dbReference>
<keyword evidence="17" id="KW-0735">Signal-anchor</keyword>
<dbReference type="Proteomes" id="UP001169760">
    <property type="component" value="Unassembled WGS sequence"/>
</dbReference>
<evidence type="ECO:0000256" key="17">
    <source>
        <dbReference type="ARBA" id="ARBA00022968"/>
    </source>
</evidence>
<evidence type="ECO:0000259" key="31">
    <source>
        <dbReference type="Pfam" id="PF17092"/>
    </source>
</evidence>
<evidence type="ECO:0000256" key="18">
    <source>
        <dbReference type="ARBA" id="ARBA00022984"/>
    </source>
</evidence>
<dbReference type="GO" id="GO:0006508">
    <property type="term" value="P:proteolysis"/>
    <property type="evidence" value="ECO:0007669"/>
    <property type="project" value="UniProtKB-KW"/>
</dbReference>
<keyword evidence="22" id="KW-0511">Multifunctional enzyme</keyword>
<keyword evidence="20 28" id="KW-0472">Membrane</keyword>
<evidence type="ECO:0000256" key="27">
    <source>
        <dbReference type="ARBA" id="ARBA00060592"/>
    </source>
</evidence>
<keyword evidence="13" id="KW-0808">Transferase</keyword>
<evidence type="ECO:0000256" key="16">
    <source>
        <dbReference type="ARBA" id="ARBA00022960"/>
    </source>
</evidence>
<keyword evidence="19 28" id="KW-1133">Transmembrane helix</keyword>
<evidence type="ECO:0000256" key="20">
    <source>
        <dbReference type="ARBA" id="ARBA00023136"/>
    </source>
</evidence>
<evidence type="ECO:0000256" key="10">
    <source>
        <dbReference type="ARBA" id="ARBA00022645"/>
    </source>
</evidence>
<evidence type="ECO:0000313" key="33">
    <source>
        <dbReference type="Proteomes" id="UP001169760"/>
    </source>
</evidence>
<dbReference type="Pfam" id="PF17092">
    <property type="entry name" value="PCB_OB"/>
    <property type="match status" value="1"/>
</dbReference>
<evidence type="ECO:0000256" key="25">
    <source>
        <dbReference type="ARBA" id="ARBA00044770"/>
    </source>
</evidence>
<feature type="transmembrane region" description="Helical" evidence="28">
    <location>
        <begin position="7"/>
        <end position="33"/>
    </location>
</feature>
<reference evidence="32" key="1">
    <citation type="submission" date="2023-07" db="EMBL/GenBank/DDBJ databases">
        <title>Genome content predicts the carbon catabolic preferences of heterotrophic bacteria.</title>
        <authorList>
            <person name="Gralka M."/>
        </authorList>
    </citation>
    <scope>NUCLEOTIDE SEQUENCE</scope>
    <source>
        <strain evidence="32">I3M17_2</strain>
    </source>
</reference>
<keyword evidence="21" id="KW-0046">Antibiotic resistance</keyword>
<dbReference type="PANTHER" id="PTHR32282">
    <property type="entry name" value="BINDING PROTEIN TRANSPEPTIDASE, PUTATIVE-RELATED"/>
    <property type="match status" value="1"/>
</dbReference>
<dbReference type="RefSeq" id="WP_303492499.1">
    <property type="nucleotide sequence ID" value="NZ_JAUOPB010000005.1"/>
</dbReference>
<dbReference type="NCBIfam" id="TIGR02074">
    <property type="entry name" value="PBP_1a_fam"/>
    <property type="match status" value="1"/>
</dbReference>
<dbReference type="PROSITE" id="PS51257">
    <property type="entry name" value="PROKAR_LIPOPROTEIN"/>
    <property type="match status" value="1"/>
</dbReference>
<evidence type="ECO:0000256" key="5">
    <source>
        <dbReference type="ARBA" id="ARBA00007739"/>
    </source>
</evidence>
<dbReference type="Pfam" id="PF00905">
    <property type="entry name" value="Transpeptidase"/>
    <property type="match status" value="1"/>
</dbReference>
<comment type="pathway">
    <text evidence="27">Glycan biosynthesis.</text>
</comment>
<dbReference type="InterPro" id="IPR001460">
    <property type="entry name" value="PCN-bd_Tpept"/>
</dbReference>
<keyword evidence="23" id="KW-0961">Cell wall biogenesis/degradation</keyword>
<dbReference type="EC" id="3.4.16.4" evidence="6"/>
<protein>
    <recommendedName>
        <fullName evidence="7">Penicillin-binding protein 1A</fullName>
        <ecNumber evidence="25">2.4.99.28</ecNumber>
        <ecNumber evidence="6">3.4.16.4</ecNumber>
    </recommendedName>
</protein>
<name>A0AAW7X7N8_9GAMM</name>
<comment type="similarity">
    <text evidence="5">In the N-terminal section; belongs to the glycosyltransferase 51 family.</text>
</comment>
<dbReference type="InterPro" id="IPR050396">
    <property type="entry name" value="Glycosyltr_51/Transpeptidase"/>
</dbReference>
<comment type="similarity">
    <text evidence="4">In the C-terminal section; belongs to the transpeptidase family.</text>
</comment>
<dbReference type="GO" id="GO:0030288">
    <property type="term" value="C:outer membrane-bounded periplasmic space"/>
    <property type="evidence" value="ECO:0007669"/>
    <property type="project" value="TreeGrafter"/>
</dbReference>
<comment type="function">
    <text evidence="1">Cell wall formation. Synthesis of cross-linked peptidoglycan from the lipid intermediates. The enzyme has a penicillin-insensitive transglycosylase N-terminal domain (formation of linear glycan strands) and a penicillin-sensitive transpeptidase C-terminal domain (cross-linking of the peptide subunits).</text>
</comment>
<evidence type="ECO:0000256" key="26">
    <source>
        <dbReference type="ARBA" id="ARBA00049902"/>
    </source>
</evidence>
<evidence type="ECO:0000259" key="30">
    <source>
        <dbReference type="Pfam" id="PF00912"/>
    </source>
</evidence>
<gene>
    <name evidence="32" type="ORF">Q4521_08545</name>
</gene>
<evidence type="ECO:0000256" key="24">
    <source>
        <dbReference type="ARBA" id="ARBA00034000"/>
    </source>
</evidence>
<evidence type="ECO:0000256" key="12">
    <source>
        <dbReference type="ARBA" id="ARBA00022676"/>
    </source>
</evidence>
<dbReference type="GO" id="GO:0046677">
    <property type="term" value="P:response to antibiotic"/>
    <property type="evidence" value="ECO:0007669"/>
    <property type="project" value="UniProtKB-KW"/>
</dbReference>
<dbReference type="SUPFAM" id="SSF56601">
    <property type="entry name" value="beta-lactamase/transpeptidase-like"/>
    <property type="match status" value="1"/>
</dbReference>
<keyword evidence="12" id="KW-0328">Glycosyltransferase</keyword>
<dbReference type="Gene3D" id="1.10.3810.10">
    <property type="entry name" value="Biosynthetic peptidoglycan transglycosylase-like"/>
    <property type="match status" value="1"/>
</dbReference>
<sequence length="846" mass="93835">MKIKSKFLAVTLWFIAAGIGCSLVGLSGTYLYLSPQLPSVDTLRDVRLQTPLRIYSADGKLIGEFGDQRRTPVKFDDIPPLYIQALLAAEDAQFFTHHGVSIKGISRAVVELVTTGKKGSGGSTLTMQVARNYFLTKRKAFIRKFNEILLALRIEKELTKEEIFELYVNVTFLGKRAYGIEAAAQVYYGRTLNDLTLPELAMIAGLPQGPSFQNPIINPERAKERRNWILGRMLELGSINEETYAQAVATPVTAKYHGVNLDVYSPYVSEMARKKAIELFGYAAYTDGYRIYTTVDSRLQDTAQQAVVEGLITYDQRHGYRGPEQNLPLDQLDIKTDESGLSTTDYSPWLETLKATPSYGNLKPAIVTGVEDQRIHVLTEENEILTLEWDQGLSSARPYITEDSRGPSPKLAEEIVAPGDLIRIKQQDGMWRLSQIPEAQAALISLSPQNGAIRALVGGFDFHQSNFNRVTQARRQPGSNFKPFVYTAALEHGMTAASIINDAPIVFEDGQLESTWRPENDGGRFYGPTRLREALYRSRNLVSIRILRNTGISNVIDGMSRFGFDESELPRDLSLALGSHDLTPLQVATGYAVFANGGYKVEPYLVEKILNFDGRAVFEALPPTVCNGCDDGEYLAQLSSQNDSGAEEDSSNNPYQIQGDPFQFDFEVKSLLGILEPSDYPKAPKVLDDQVAYIMDSILKDVVQKGTGYRAKALGRTDLAGKTGTTNGPKDAWFSGYNGNLVATTWVGFDQHSPLGKNEYGGSAALPIWIDFMKEALKGKPNTHRAQPPGMVTVRINPETGERARIDDPDAIFETFRAEHVPQFKSQNDATNQAMPYEESITEDLF</sequence>
<dbReference type="GO" id="GO:0008360">
    <property type="term" value="P:regulation of cell shape"/>
    <property type="evidence" value="ECO:0007669"/>
    <property type="project" value="UniProtKB-KW"/>
</dbReference>
<evidence type="ECO:0000313" key="32">
    <source>
        <dbReference type="EMBL" id="MDO6422518.1"/>
    </source>
</evidence>
<dbReference type="InterPro" id="IPR036950">
    <property type="entry name" value="PBP_transglycosylase"/>
</dbReference>
<dbReference type="InterPro" id="IPR001264">
    <property type="entry name" value="Glyco_trans_51"/>
</dbReference>
<keyword evidence="15" id="KW-0378">Hydrolase</keyword>
<feature type="domain" description="Penicillin-binding protein OB-like" evidence="31">
    <location>
        <begin position="320"/>
        <end position="439"/>
    </location>
</feature>
<comment type="pathway">
    <text evidence="3">Cell wall biogenesis; peptidoglycan biosynthesis.</text>
</comment>
<dbReference type="PANTHER" id="PTHR32282:SF27">
    <property type="entry name" value="PENICILLIN-BINDING PROTEIN 1A"/>
    <property type="match status" value="1"/>
</dbReference>
<evidence type="ECO:0000256" key="4">
    <source>
        <dbReference type="ARBA" id="ARBA00007090"/>
    </source>
</evidence>
<evidence type="ECO:0000256" key="6">
    <source>
        <dbReference type="ARBA" id="ARBA00012448"/>
    </source>
</evidence>
<dbReference type="FunFam" id="1.10.3810.10:FF:000003">
    <property type="entry name" value="Penicillin-binding protein 1a"/>
    <property type="match status" value="1"/>
</dbReference>
<keyword evidence="10" id="KW-0121">Carboxypeptidase</keyword>
<evidence type="ECO:0000259" key="29">
    <source>
        <dbReference type="Pfam" id="PF00905"/>
    </source>
</evidence>
<organism evidence="32 33">
    <name type="scientific">Saccharophagus degradans</name>
    <dbReference type="NCBI Taxonomy" id="86304"/>
    <lineage>
        <taxon>Bacteria</taxon>
        <taxon>Pseudomonadati</taxon>
        <taxon>Pseudomonadota</taxon>
        <taxon>Gammaproteobacteria</taxon>
        <taxon>Cellvibrionales</taxon>
        <taxon>Cellvibrionaceae</taxon>
        <taxon>Saccharophagus</taxon>
    </lineage>
</organism>
<dbReference type="GO" id="GO:0005886">
    <property type="term" value="C:plasma membrane"/>
    <property type="evidence" value="ECO:0007669"/>
    <property type="project" value="UniProtKB-SubCell"/>
</dbReference>
<dbReference type="EC" id="2.4.99.28" evidence="25"/>
<dbReference type="EMBL" id="JAUOPB010000005">
    <property type="protein sequence ID" value="MDO6422518.1"/>
    <property type="molecule type" value="Genomic_DNA"/>
</dbReference>
<evidence type="ECO:0000256" key="28">
    <source>
        <dbReference type="SAM" id="Phobius"/>
    </source>
</evidence>
<accession>A0AAW7X7N8</accession>
<evidence type="ECO:0000256" key="21">
    <source>
        <dbReference type="ARBA" id="ARBA00023251"/>
    </source>
</evidence>
<evidence type="ECO:0000256" key="14">
    <source>
        <dbReference type="ARBA" id="ARBA00022692"/>
    </source>
</evidence>
<dbReference type="Gene3D" id="3.40.710.10">
    <property type="entry name" value="DD-peptidase/beta-lactamase superfamily"/>
    <property type="match status" value="2"/>
</dbReference>
<dbReference type="InterPro" id="IPR031376">
    <property type="entry name" value="PCB_OB"/>
</dbReference>
<feature type="domain" description="Penicillin-binding protein transpeptidase" evidence="29">
    <location>
        <begin position="446"/>
        <end position="748"/>
    </location>
</feature>
<comment type="catalytic activity">
    <reaction evidence="24">
        <text>Preferential cleavage: (Ac)2-L-Lys-D-Ala-|-D-Ala. Also transpeptidation of peptidyl-alanyl moieties that are N-acyl substituents of D-alanine.</text>
        <dbReference type="EC" id="3.4.16.4"/>
    </reaction>
</comment>
<evidence type="ECO:0000256" key="19">
    <source>
        <dbReference type="ARBA" id="ARBA00022989"/>
    </source>
</evidence>
<dbReference type="InterPro" id="IPR023346">
    <property type="entry name" value="Lysozyme-like_dom_sf"/>
</dbReference>
<keyword evidence="18" id="KW-0573">Peptidoglycan synthesis</keyword>
<evidence type="ECO:0000256" key="15">
    <source>
        <dbReference type="ARBA" id="ARBA00022801"/>
    </source>
</evidence>
<keyword evidence="16" id="KW-0133">Cell shape</keyword>
<feature type="domain" description="Glycosyl transferase family 51" evidence="30">
    <location>
        <begin position="58"/>
        <end position="233"/>
    </location>
</feature>
<comment type="caution">
    <text evidence="32">The sequence shown here is derived from an EMBL/GenBank/DDBJ whole genome shotgun (WGS) entry which is preliminary data.</text>
</comment>
<evidence type="ECO:0000256" key="3">
    <source>
        <dbReference type="ARBA" id="ARBA00004752"/>
    </source>
</evidence>